<sequence>MSNLEQLESGGHTHAHAFDSKKVKREIWRITLYLSILTVVELLLGFLMMPWPEESLKRHLVKGVVMALMLWKAFYIIGYFMHLRHEVRNMIMVIAIPALLFIWFISAFLGDGQSYKNLRARMDPYHVERAQLPMEFPAEEGHEGHEGHETPEEHKMEVPAPAAATPAADTTEKAE</sequence>
<protein>
    <recommendedName>
        <fullName evidence="10">Cytochrome C oxidase subunit IV family protein</fullName>
    </recommendedName>
</protein>
<keyword evidence="4 7" id="KW-1133">Transmembrane helix</keyword>
<feature type="region of interest" description="Disordered" evidence="6">
    <location>
        <begin position="138"/>
        <end position="175"/>
    </location>
</feature>
<accession>A0A5B8VLZ7</accession>
<dbReference type="AlphaFoldDB" id="A0A5B8VLZ7"/>
<evidence type="ECO:0000256" key="4">
    <source>
        <dbReference type="ARBA" id="ARBA00022989"/>
    </source>
</evidence>
<feature type="compositionally biased region" description="Basic and acidic residues" evidence="6">
    <location>
        <begin position="139"/>
        <end position="157"/>
    </location>
</feature>
<dbReference type="GO" id="GO:0005886">
    <property type="term" value="C:plasma membrane"/>
    <property type="evidence" value="ECO:0007669"/>
    <property type="project" value="UniProtKB-SubCell"/>
</dbReference>
<reference evidence="8 9" key="1">
    <citation type="journal article" date="2017" name="Int. J. Syst. Evol. Microbiol.">
        <title>Arachidicoccus ginsenosidivorans sp. nov., with ginsenoside-converting activity isolated from ginseng cultivating soil.</title>
        <authorList>
            <person name="Siddiqi M.Z."/>
            <person name="Aslam Z."/>
            <person name="Im W.T."/>
        </authorList>
    </citation>
    <scope>NUCLEOTIDE SEQUENCE [LARGE SCALE GENOMIC DNA]</scope>
    <source>
        <strain evidence="8 9">Gsoil 809</strain>
    </source>
</reference>
<feature type="transmembrane region" description="Helical" evidence="7">
    <location>
        <begin position="60"/>
        <end position="81"/>
    </location>
</feature>
<evidence type="ECO:0000256" key="3">
    <source>
        <dbReference type="ARBA" id="ARBA00022692"/>
    </source>
</evidence>
<dbReference type="EMBL" id="CP042434">
    <property type="protein sequence ID" value="QEC71972.1"/>
    <property type="molecule type" value="Genomic_DNA"/>
</dbReference>
<evidence type="ECO:0008006" key="10">
    <source>
        <dbReference type="Google" id="ProtNLM"/>
    </source>
</evidence>
<feature type="transmembrane region" description="Helical" evidence="7">
    <location>
        <begin position="27"/>
        <end position="48"/>
    </location>
</feature>
<dbReference type="Pfam" id="PF03626">
    <property type="entry name" value="COX4_pro"/>
    <property type="match status" value="1"/>
</dbReference>
<dbReference type="Proteomes" id="UP000321291">
    <property type="component" value="Chromosome"/>
</dbReference>
<dbReference type="RefSeq" id="WP_146781517.1">
    <property type="nucleotide sequence ID" value="NZ_CP042434.1"/>
</dbReference>
<feature type="compositionally biased region" description="Low complexity" evidence="6">
    <location>
        <begin position="159"/>
        <end position="169"/>
    </location>
</feature>
<feature type="transmembrane region" description="Helical" evidence="7">
    <location>
        <begin position="87"/>
        <end position="109"/>
    </location>
</feature>
<keyword evidence="5 7" id="KW-0472">Membrane</keyword>
<evidence type="ECO:0000256" key="6">
    <source>
        <dbReference type="SAM" id="MobiDB-lite"/>
    </source>
</evidence>
<keyword evidence="3 7" id="KW-0812">Transmembrane</keyword>
<evidence type="ECO:0000313" key="9">
    <source>
        <dbReference type="Proteomes" id="UP000321291"/>
    </source>
</evidence>
<comment type="subcellular location">
    <subcellularLocation>
        <location evidence="1">Cell membrane</location>
        <topology evidence="1">Multi-pass membrane protein</topology>
    </subcellularLocation>
</comment>
<evidence type="ECO:0000256" key="5">
    <source>
        <dbReference type="ARBA" id="ARBA00023136"/>
    </source>
</evidence>
<dbReference type="OrthoDB" id="981917at2"/>
<evidence type="ECO:0000256" key="1">
    <source>
        <dbReference type="ARBA" id="ARBA00004651"/>
    </source>
</evidence>
<name>A0A5B8VLZ7_9BACT</name>
<dbReference type="InterPro" id="IPR005171">
    <property type="entry name" value="Cyt_c_oxidase_su4_prok"/>
</dbReference>
<dbReference type="KEGG" id="agi:FSB73_10120"/>
<proteinExistence type="predicted"/>
<evidence type="ECO:0000313" key="8">
    <source>
        <dbReference type="EMBL" id="QEC71972.1"/>
    </source>
</evidence>
<keyword evidence="9" id="KW-1185">Reference proteome</keyword>
<keyword evidence="2" id="KW-1003">Cell membrane</keyword>
<evidence type="ECO:0000256" key="2">
    <source>
        <dbReference type="ARBA" id="ARBA00022475"/>
    </source>
</evidence>
<organism evidence="8 9">
    <name type="scientific">Arachidicoccus ginsenosidivorans</name>
    <dbReference type="NCBI Taxonomy" id="496057"/>
    <lineage>
        <taxon>Bacteria</taxon>
        <taxon>Pseudomonadati</taxon>
        <taxon>Bacteroidota</taxon>
        <taxon>Chitinophagia</taxon>
        <taxon>Chitinophagales</taxon>
        <taxon>Chitinophagaceae</taxon>
        <taxon>Arachidicoccus</taxon>
    </lineage>
</organism>
<evidence type="ECO:0000256" key="7">
    <source>
        <dbReference type="SAM" id="Phobius"/>
    </source>
</evidence>
<gene>
    <name evidence="8" type="ORF">FSB73_10120</name>
</gene>